<evidence type="ECO:0000256" key="3">
    <source>
        <dbReference type="SAM" id="MobiDB-lite"/>
    </source>
</evidence>
<feature type="compositionally biased region" description="Low complexity" evidence="3">
    <location>
        <begin position="1"/>
        <end position="17"/>
    </location>
</feature>
<evidence type="ECO:0000313" key="5">
    <source>
        <dbReference type="Proteomes" id="UP001595696"/>
    </source>
</evidence>
<feature type="region of interest" description="Disordered" evidence="3">
    <location>
        <begin position="1"/>
        <end position="23"/>
    </location>
</feature>
<dbReference type="Proteomes" id="UP001595696">
    <property type="component" value="Unassembled WGS sequence"/>
</dbReference>
<keyword evidence="5" id="KW-1185">Reference proteome</keyword>
<protein>
    <submittedName>
        <fullName evidence="4">Sirohydrochlorin chelatase</fullName>
    </submittedName>
</protein>
<dbReference type="SUPFAM" id="SSF53800">
    <property type="entry name" value="Chelatase"/>
    <property type="match status" value="1"/>
</dbReference>
<dbReference type="EMBL" id="JBHSAX010000033">
    <property type="protein sequence ID" value="MFC3966232.1"/>
    <property type="molecule type" value="Genomic_DNA"/>
</dbReference>
<keyword evidence="1" id="KW-0479">Metal-binding</keyword>
<name>A0ABV8E3Y8_9NOCA</name>
<dbReference type="InterPro" id="IPR002762">
    <property type="entry name" value="CbiX-like"/>
</dbReference>
<dbReference type="PANTHER" id="PTHR33542">
    <property type="entry name" value="SIROHYDROCHLORIN FERROCHELATASE, CHLOROPLASTIC"/>
    <property type="match status" value="1"/>
</dbReference>
<comment type="caution">
    <text evidence="4">The sequence shown here is derived from an EMBL/GenBank/DDBJ whole genome shotgun (WGS) entry which is preliminary data.</text>
</comment>
<dbReference type="Pfam" id="PF01903">
    <property type="entry name" value="CbiX"/>
    <property type="match status" value="2"/>
</dbReference>
<proteinExistence type="predicted"/>
<evidence type="ECO:0000313" key="4">
    <source>
        <dbReference type="EMBL" id="MFC3966232.1"/>
    </source>
</evidence>
<dbReference type="CDD" id="cd03416">
    <property type="entry name" value="CbiX_SirB_N"/>
    <property type="match status" value="1"/>
</dbReference>
<accession>A0ABV8E3Y8</accession>
<dbReference type="PANTHER" id="PTHR33542:SF5">
    <property type="entry name" value="FERROCHELATASE CHE1"/>
    <property type="match status" value="1"/>
</dbReference>
<organism evidence="4 5">
    <name type="scientific">Nocardia jiangsuensis</name>
    <dbReference type="NCBI Taxonomy" id="1691563"/>
    <lineage>
        <taxon>Bacteria</taxon>
        <taxon>Bacillati</taxon>
        <taxon>Actinomycetota</taxon>
        <taxon>Actinomycetes</taxon>
        <taxon>Mycobacteriales</taxon>
        <taxon>Nocardiaceae</taxon>
        <taxon>Nocardia</taxon>
    </lineage>
</organism>
<keyword evidence="2" id="KW-0456">Lyase</keyword>
<dbReference type="InterPro" id="IPR050963">
    <property type="entry name" value="Sirohydro_Cobaltochel/CbiX"/>
</dbReference>
<gene>
    <name evidence="4" type="ORF">ACFO0B_29955</name>
</gene>
<evidence type="ECO:0000256" key="1">
    <source>
        <dbReference type="ARBA" id="ARBA00022723"/>
    </source>
</evidence>
<evidence type="ECO:0000256" key="2">
    <source>
        <dbReference type="ARBA" id="ARBA00023239"/>
    </source>
</evidence>
<dbReference type="Gene3D" id="3.40.50.1400">
    <property type="match status" value="2"/>
</dbReference>
<reference evidence="5" key="1">
    <citation type="journal article" date="2019" name="Int. J. Syst. Evol. Microbiol.">
        <title>The Global Catalogue of Microorganisms (GCM) 10K type strain sequencing project: providing services to taxonomists for standard genome sequencing and annotation.</title>
        <authorList>
            <consortium name="The Broad Institute Genomics Platform"/>
            <consortium name="The Broad Institute Genome Sequencing Center for Infectious Disease"/>
            <person name="Wu L."/>
            <person name="Ma J."/>
        </authorList>
    </citation>
    <scope>NUCLEOTIDE SEQUENCE [LARGE SCALE GENOMIC DNA]</scope>
    <source>
        <strain evidence="5">CGMCC 4.7330</strain>
    </source>
</reference>
<sequence length="292" mass="29975">MEARPGPAGSAPDDAAPVLIGVGHGSRDPRSAATVAAVMAAVAAARPGKPVRAAFLDLNVPPVDRVLDAVAAAGQHHAVVVPLLLGSAFHARVDLPGLLAAARQRHPLLRVDQAEVLGPDTRLVDALADRVRETIAPEPLGVARAPGPVLANAALAWGAARATTARRGPSRRSSVADLGVIVAAVGASSAAANARTRRVAEELAARTGWRTEICFATADPGVAVARARLLTRGARRLVVAPYFLAPGLLTDRIAAAAPDLGHAAALGAHPALTELIWDRYDAAVAQRHRRSA</sequence>